<gene>
    <name evidence="2" type="ORF">THAOC_34267</name>
</gene>
<dbReference type="OrthoDB" id="202740at2759"/>
<evidence type="ECO:0000313" key="3">
    <source>
        <dbReference type="Proteomes" id="UP000266841"/>
    </source>
</evidence>
<feature type="region of interest" description="Disordered" evidence="1">
    <location>
        <begin position="834"/>
        <end position="877"/>
    </location>
</feature>
<keyword evidence="3" id="KW-1185">Reference proteome</keyword>
<accession>K0R2T5</accession>
<feature type="compositionally biased region" description="Basic and acidic residues" evidence="1">
    <location>
        <begin position="43"/>
        <end position="57"/>
    </location>
</feature>
<proteinExistence type="predicted"/>
<feature type="compositionally biased region" description="Basic and acidic residues" evidence="1">
    <location>
        <begin position="679"/>
        <end position="694"/>
    </location>
</feature>
<organism evidence="2 3">
    <name type="scientific">Thalassiosira oceanica</name>
    <name type="common">Marine diatom</name>
    <dbReference type="NCBI Taxonomy" id="159749"/>
    <lineage>
        <taxon>Eukaryota</taxon>
        <taxon>Sar</taxon>
        <taxon>Stramenopiles</taxon>
        <taxon>Ochrophyta</taxon>
        <taxon>Bacillariophyta</taxon>
        <taxon>Coscinodiscophyceae</taxon>
        <taxon>Thalassiosirophycidae</taxon>
        <taxon>Thalassiosirales</taxon>
        <taxon>Thalassiosiraceae</taxon>
        <taxon>Thalassiosira</taxon>
    </lineage>
</organism>
<dbReference type="SUPFAM" id="SSF53590">
    <property type="entry name" value="Nucleoside hydrolase"/>
    <property type="match status" value="1"/>
</dbReference>
<dbReference type="InterPro" id="IPR036452">
    <property type="entry name" value="Ribo_hydro-like"/>
</dbReference>
<dbReference type="Proteomes" id="UP000266841">
    <property type="component" value="Unassembled WGS sequence"/>
</dbReference>
<sequence>MPQAAQAWSTSTPARRRQSYILPVESIQCPLEWPPSDQSRVGRMSESERRNGNRDGSSESVWTSQISAGFVGVIGAIVISSLSAYLVSRRTKRDTENEYRALVIKRLGDLDNRLHEFESSHEAPVASAPAPQRGPSQQPPTQLDDKLSKCSHASNDTNQAQPSLPRPILESECFRSDINVVPPALSDDEESYVQLPHPRTILMKERVTSEPLLSSLNRQGSTVSRGLHTNASTHATSKNEVPIVLISDPGQDLDDEMMFIMARHLASLDLISLKGVIANLHPSFARARLTRGTLDLLGLHRVPVGIGSDGGDIAGKHSSEQFEQTAKSYIIAEGSESARGLESGHRLLQRLYDDAPNIEYVDIDDEDDISFQNGSRRNSEDDQELRKSTKQIIKGGLTVVITSSMKDIAIFVRDNPTLFAAKTREVIVMGGCRPLPVDITEIHSLTAEHQTMNSNVSVGSDHSPSTSHSIMAEVWSKLSEIECEPDSAHNNTFDSPASDFFYRQCQKMNVTLTVVSRYAAYAAKMPRSVYDDLALTGSSIGWRLRNSQRASIDQLWQRACSSDKESRCGLPPRCDRKWFIDTFCGGDDDPSRCCTDTAWDLVNGFMQYDTLALLAAVPVVREKYFSPFVLPPLRAAEGSDPCEDSLQKPINGSTRNRKQLHISEVTWDTVPTGTGADGPSRRRTIEGEGSEHRTQSLRSVQSAMSRSNSYHGIELATERALAHAEEDNRLLDCASRYSQSPESPVPFGRGTRNLIGLSEKDHNLKDPQLLVKLLKTGYQHGIMSNHHTQPHLILHLQLRWDNLADTLLTCLMLRSLWDMRLASVLGVVVSVSPSDSKQSKTCTPAPDNVGAQSSERRTSSSPVSNNEDDEKHDTVSELDDSSQTLFALAESIRKTLQSIGLAHVNIIIVSGSDMMDHKERSTSAFLELYESAPPIGVTLVLTSTFTSVWPFAESHPELFRDKTVRVVHTGGALIWPARCGWANLPFPDGKEDNQDDHEGFGKGDLTDEQILVPDPAAQNHRLDMESARLFYKRAQALSVPMVILSRHLAKECCIPRHFFDVLGSHGGDVGKRIYDNERESLLNLWRCSCAPVGSAARGNLPPRCDANWFATNFCDGKVASSEDDVWKSIEAVNLYSPIALLAALPGETSTYFQTLPFPVRSATHHVIGLTEEVPQRNVVNPSELRSLVIQSFLSAALANESSFPCSPPPKVSIRMANEHRRRSYHLASSVISTLSFIEEEDCEKDLWNFSEDARRELFRSVVVQTTKNAMKRRERTRRFVKKSVEVP</sequence>
<dbReference type="GO" id="GO:0016799">
    <property type="term" value="F:hydrolase activity, hydrolyzing N-glycosyl compounds"/>
    <property type="evidence" value="ECO:0007669"/>
    <property type="project" value="InterPro"/>
</dbReference>
<feature type="region of interest" description="Disordered" evidence="1">
    <location>
        <begin position="212"/>
        <end position="234"/>
    </location>
</feature>
<feature type="compositionally biased region" description="Polar residues" evidence="1">
    <location>
        <begin position="151"/>
        <end position="162"/>
    </location>
</feature>
<feature type="region of interest" description="Disordered" evidence="1">
    <location>
        <begin position="117"/>
        <end position="166"/>
    </location>
</feature>
<dbReference type="EMBL" id="AGNL01047406">
    <property type="protein sequence ID" value="EJK47043.1"/>
    <property type="molecule type" value="Genomic_DNA"/>
</dbReference>
<dbReference type="Gene3D" id="3.90.245.10">
    <property type="entry name" value="Ribonucleoside hydrolase-like"/>
    <property type="match status" value="2"/>
</dbReference>
<dbReference type="eggNOG" id="ENOG502QW6N">
    <property type="taxonomic scope" value="Eukaryota"/>
</dbReference>
<evidence type="ECO:0000313" key="2">
    <source>
        <dbReference type="EMBL" id="EJK47043.1"/>
    </source>
</evidence>
<protein>
    <recommendedName>
        <fullName evidence="4">Inosine/uridine-preferring nucleoside hydrolase domain-containing protein</fullName>
    </recommendedName>
</protein>
<name>K0R2T5_THAOC</name>
<feature type="region of interest" description="Disordered" evidence="1">
    <location>
        <begin position="669"/>
        <end position="699"/>
    </location>
</feature>
<reference evidence="2 3" key="1">
    <citation type="journal article" date="2012" name="Genome Biol.">
        <title>Genome and low-iron response of an oceanic diatom adapted to chronic iron limitation.</title>
        <authorList>
            <person name="Lommer M."/>
            <person name="Specht M."/>
            <person name="Roy A.S."/>
            <person name="Kraemer L."/>
            <person name="Andreson R."/>
            <person name="Gutowska M.A."/>
            <person name="Wolf J."/>
            <person name="Bergner S.V."/>
            <person name="Schilhabel M.B."/>
            <person name="Klostermeier U.C."/>
            <person name="Beiko R.G."/>
            <person name="Rosenstiel P."/>
            <person name="Hippler M."/>
            <person name="Laroche J."/>
        </authorList>
    </citation>
    <scope>NUCLEOTIDE SEQUENCE [LARGE SCALE GENOMIC DNA]</scope>
    <source>
        <strain evidence="2 3">CCMP1005</strain>
    </source>
</reference>
<evidence type="ECO:0008006" key="4">
    <source>
        <dbReference type="Google" id="ProtNLM"/>
    </source>
</evidence>
<evidence type="ECO:0000256" key="1">
    <source>
        <dbReference type="SAM" id="MobiDB-lite"/>
    </source>
</evidence>
<comment type="caution">
    <text evidence="2">The sequence shown here is derived from an EMBL/GenBank/DDBJ whole genome shotgun (WGS) entry which is preliminary data.</text>
</comment>
<dbReference type="OMA" id="MFIMARH"/>
<feature type="region of interest" description="Disordered" evidence="1">
    <location>
        <begin position="33"/>
        <end position="61"/>
    </location>
</feature>